<sequence length="212" mass="23888">MQKKFRLATINQPSSTSLDDELTMLNARLTQWCFLNAKADHAFECQKRFAETQLLDALKLLVKKQNEISTALRKFSLEIDNSRLDTILAFQASLLLQTSKNLELFKARYVAFASSLASTTTAMPISNALTGKLDQLSEEINICSTATTDLLKKWEESSLIHDVASSMQKLCINLKEEIQELNECNALLREISDVEIIETSLRIEKIEGSINL</sequence>
<dbReference type="Pfam" id="PF04484">
    <property type="entry name" value="QWRF"/>
    <property type="match status" value="1"/>
</dbReference>
<accession>A0A8H3WXP9</accession>
<reference evidence="3 4" key="1">
    <citation type="journal article" date="2019" name="Environ. Microbiol.">
        <title>At the nexus of three kingdoms: the genome of the mycorrhizal fungus Gigaspora margarita provides insights into plant, endobacterial and fungal interactions.</title>
        <authorList>
            <person name="Venice F."/>
            <person name="Ghignone S."/>
            <person name="Salvioli di Fossalunga A."/>
            <person name="Amselem J."/>
            <person name="Novero M."/>
            <person name="Xianan X."/>
            <person name="Sedzielewska Toro K."/>
            <person name="Morin E."/>
            <person name="Lipzen A."/>
            <person name="Grigoriev I.V."/>
            <person name="Henrissat B."/>
            <person name="Martin F.M."/>
            <person name="Bonfante P."/>
        </authorList>
    </citation>
    <scope>NUCLEOTIDE SEQUENCE [LARGE SCALE GENOMIC DNA]</scope>
    <source>
        <strain evidence="3 4">BEG34</strain>
    </source>
</reference>
<comment type="similarity">
    <text evidence="1">Belongs to the QWRF family.</text>
</comment>
<gene>
    <name evidence="3" type="ORF">F8M41_013451</name>
</gene>
<dbReference type="EMBL" id="WTPW01002729">
    <property type="protein sequence ID" value="KAF0368617.1"/>
    <property type="molecule type" value="Genomic_DNA"/>
</dbReference>
<protein>
    <submittedName>
        <fullName evidence="3">Qwrf motif-containing protein 2-like</fullName>
    </submittedName>
</protein>
<dbReference type="AlphaFoldDB" id="A0A8H3WXP9"/>
<feature type="coiled-coil region" evidence="2">
    <location>
        <begin position="164"/>
        <end position="191"/>
    </location>
</feature>
<keyword evidence="2" id="KW-0175">Coiled coil</keyword>
<dbReference type="InterPro" id="IPR007573">
    <property type="entry name" value="QWRF"/>
</dbReference>
<evidence type="ECO:0000313" key="3">
    <source>
        <dbReference type="EMBL" id="KAF0368617.1"/>
    </source>
</evidence>
<proteinExistence type="inferred from homology"/>
<name>A0A8H3WXP9_GIGMA</name>
<keyword evidence="4" id="KW-1185">Reference proteome</keyword>
<evidence type="ECO:0000313" key="4">
    <source>
        <dbReference type="Proteomes" id="UP000439903"/>
    </source>
</evidence>
<dbReference type="GO" id="GO:0051225">
    <property type="term" value="P:spindle assembly"/>
    <property type="evidence" value="ECO:0007669"/>
    <property type="project" value="TreeGrafter"/>
</dbReference>
<comment type="caution">
    <text evidence="3">The sequence shown here is derived from an EMBL/GenBank/DDBJ whole genome shotgun (WGS) entry which is preliminary data.</text>
</comment>
<evidence type="ECO:0000256" key="2">
    <source>
        <dbReference type="SAM" id="Coils"/>
    </source>
</evidence>
<dbReference type="OrthoDB" id="5599902at2759"/>
<dbReference type="PANTHER" id="PTHR31807:SF37">
    <property type="entry name" value="HAUS AUGMIN-LIKE COMPLEX SUBUNIT 8"/>
    <property type="match status" value="1"/>
</dbReference>
<dbReference type="GO" id="GO:0008017">
    <property type="term" value="F:microtubule binding"/>
    <property type="evidence" value="ECO:0007669"/>
    <property type="project" value="TreeGrafter"/>
</dbReference>
<dbReference type="GO" id="GO:0005737">
    <property type="term" value="C:cytoplasm"/>
    <property type="evidence" value="ECO:0007669"/>
    <property type="project" value="TreeGrafter"/>
</dbReference>
<dbReference type="PANTHER" id="PTHR31807">
    <property type="entry name" value="AUGMIN FAMILY MEMBER"/>
    <property type="match status" value="1"/>
</dbReference>
<dbReference type="Proteomes" id="UP000439903">
    <property type="component" value="Unassembled WGS sequence"/>
</dbReference>
<dbReference type="GO" id="GO:0005880">
    <property type="term" value="C:nuclear microtubule"/>
    <property type="evidence" value="ECO:0007669"/>
    <property type="project" value="TreeGrafter"/>
</dbReference>
<organism evidence="3 4">
    <name type="scientific">Gigaspora margarita</name>
    <dbReference type="NCBI Taxonomy" id="4874"/>
    <lineage>
        <taxon>Eukaryota</taxon>
        <taxon>Fungi</taxon>
        <taxon>Fungi incertae sedis</taxon>
        <taxon>Mucoromycota</taxon>
        <taxon>Glomeromycotina</taxon>
        <taxon>Glomeromycetes</taxon>
        <taxon>Diversisporales</taxon>
        <taxon>Gigasporaceae</taxon>
        <taxon>Gigaspora</taxon>
    </lineage>
</organism>
<evidence type="ECO:0000256" key="1">
    <source>
        <dbReference type="ARBA" id="ARBA00010016"/>
    </source>
</evidence>